<evidence type="ECO:0000256" key="6">
    <source>
        <dbReference type="PROSITE-ProRule" id="PRU00284"/>
    </source>
</evidence>
<evidence type="ECO:0000256" key="3">
    <source>
        <dbReference type="ARBA" id="ARBA00023136"/>
    </source>
</evidence>
<dbReference type="SMART" id="SM00304">
    <property type="entry name" value="HAMP"/>
    <property type="match status" value="1"/>
</dbReference>
<dbReference type="InterPro" id="IPR004089">
    <property type="entry name" value="MCPsignal_dom"/>
</dbReference>
<reference evidence="10 11" key="1">
    <citation type="submission" date="2017-07" db="EMBL/GenBank/DDBJ databases">
        <title>Isolation and whole genome analysis of endospore-forming bacteria from heroin.</title>
        <authorList>
            <person name="Kalinowski J."/>
            <person name="Ahrens B."/>
            <person name="Al-Dilaimi A."/>
            <person name="Winkler A."/>
            <person name="Wibberg D."/>
            <person name="Schleenbecker U."/>
            <person name="Ruckert C."/>
            <person name="Wolfel R."/>
            <person name="Grass G."/>
        </authorList>
    </citation>
    <scope>NUCLEOTIDE SEQUENCE [LARGE SCALE GENOMIC DNA]</scope>
    <source>
        <strain evidence="10 11">7517-1</strain>
    </source>
</reference>
<evidence type="ECO:0000256" key="5">
    <source>
        <dbReference type="ARBA" id="ARBA00029447"/>
    </source>
</evidence>
<evidence type="ECO:0000259" key="8">
    <source>
        <dbReference type="PROSITE" id="PS50111"/>
    </source>
</evidence>
<feature type="transmembrane region" description="Helical" evidence="7">
    <location>
        <begin position="180"/>
        <end position="201"/>
    </location>
</feature>
<feature type="domain" description="Methyl-accepting transducer" evidence="8">
    <location>
        <begin position="275"/>
        <end position="511"/>
    </location>
</feature>
<proteinExistence type="inferred from homology"/>
<keyword evidence="7" id="KW-1133">Transmembrane helix</keyword>
<protein>
    <submittedName>
        <fullName evidence="10">Methyl-accepting chemotaxis protein</fullName>
    </submittedName>
</protein>
<dbReference type="PRINTS" id="PR00260">
    <property type="entry name" value="CHEMTRNSDUCR"/>
</dbReference>
<evidence type="ECO:0000256" key="4">
    <source>
        <dbReference type="ARBA" id="ARBA00023224"/>
    </source>
</evidence>
<dbReference type="RefSeq" id="WP_095218994.1">
    <property type="nucleotide sequence ID" value="NZ_NPBJ01000018.1"/>
</dbReference>
<comment type="similarity">
    <text evidence="5">Belongs to the methyl-accepting chemotaxis (MCP) protein family.</text>
</comment>
<dbReference type="PROSITE" id="PS50111">
    <property type="entry name" value="CHEMOTAXIS_TRANSDUC_2"/>
    <property type="match status" value="1"/>
</dbReference>
<dbReference type="Proteomes" id="UP000216852">
    <property type="component" value="Unassembled WGS sequence"/>
</dbReference>
<dbReference type="Pfam" id="PF00672">
    <property type="entry name" value="HAMP"/>
    <property type="match status" value="1"/>
</dbReference>
<feature type="domain" description="HAMP" evidence="9">
    <location>
        <begin position="202"/>
        <end position="256"/>
    </location>
</feature>
<evidence type="ECO:0000259" key="9">
    <source>
        <dbReference type="PROSITE" id="PS50885"/>
    </source>
</evidence>
<keyword evidence="7" id="KW-0812">Transmembrane</keyword>
<dbReference type="CDD" id="cd06225">
    <property type="entry name" value="HAMP"/>
    <property type="match status" value="1"/>
</dbReference>
<dbReference type="Gene3D" id="1.10.287.950">
    <property type="entry name" value="Methyl-accepting chemotaxis protein"/>
    <property type="match status" value="1"/>
</dbReference>
<keyword evidence="11" id="KW-1185">Reference proteome</keyword>
<evidence type="ECO:0000256" key="7">
    <source>
        <dbReference type="SAM" id="Phobius"/>
    </source>
</evidence>
<keyword evidence="2" id="KW-1003">Cell membrane</keyword>
<dbReference type="PROSITE" id="PS50885">
    <property type="entry name" value="HAMP"/>
    <property type="match status" value="1"/>
</dbReference>
<evidence type="ECO:0000313" key="11">
    <source>
        <dbReference type="Proteomes" id="UP000216852"/>
    </source>
</evidence>
<organism evidence="10 11">
    <name type="scientific">Terribacillus saccharophilus</name>
    <dbReference type="NCBI Taxonomy" id="361277"/>
    <lineage>
        <taxon>Bacteria</taxon>
        <taxon>Bacillati</taxon>
        <taxon>Bacillota</taxon>
        <taxon>Bacilli</taxon>
        <taxon>Bacillales</taxon>
        <taxon>Bacillaceae</taxon>
        <taxon>Terribacillus</taxon>
    </lineage>
</organism>
<keyword evidence="3 7" id="KW-0472">Membrane</keyword>
<dbReference type="Pfam" id="PF05227">
    <property type="entry name" value="CHASE3"/>
    <property type="match status" value="1"/>
</dbReference>
<dbReference type="Pfam" id="PF00015">
    <property type="entry name" value="MCPsignal"/>
    <property type="match status" value="1"/>
</dbReference>
<name>A0ABX4GYK0_9BACI</name>
<evidence type="ECO:0000256" key="1">
    <source>
        <dbReference type="ARBA" id="ARBA00004236"/>
    </source>
</evidence>
<dbReference type="Gene3D" id="6.10.340.10">
    <property type="match status" value="1"/>
</dbReference>
<dbReference type="SUPFAM" id="SSF58104">
    <property type="entry name" value="Methyl-accepting chemotaxis protein (MCP) signaling domain"/>
    <property type="match status" value="1"/>
</dbReference>
<dbReference type="InterPro" id="IPR004090">
    <property type="entry name" value="Chemotax_Me-accpt_rcpt"/>
</dbReference>
<sequence length="561" mass="60943">MKIKTKLLGIISILISSLLLIGVSSIFINSSITEKNDILKDKMEFQNKIKHVQYRLAGLSNDERGFIITGEQDFADGMEEKSDDIFSTLDQLESLIHNQDYMTNVNDIRDNFTEFWSINQEVISQFASSPEQAESLHLGEERTLRKEVLDPSVNELVDQLNNDVDDLETEINRYGTVSGWFISAVTILSIIIGILLSMLLLRSILVPLRSLNKQLEDIAQGDADLTQKAAVKSKDEFGQLAASFNAFVHSLAGIVKQISSSSQQVAAASEELSASSEQSRATSDQISQSMKEIALTSTNQSNMTEQSSGSITEILESLSNVADNTNSIAENASFMKDKADVGASSVNMMSEQMTVINQSVQEAGSGLESLVRSTTEISHMSSLITDISEQTNLLALNAAIEAARAGEQGKGFAVVAEEVLKLADETNQSTSHIKHLVSTIETDSKDTVSNIHNVQQNVDSGMSYASESQQQFSEILNLVGQVTAQIQEVAAATQQLTAGVEIVQHSLSTLETGTKETSSNSKAIASATEEQLSSMEDISNAAVSLSDLADELQTIVNRFKY</sequence>
<accession>A0ABX4GYK0</accession>
<comment type="caution">
    <text evidence="10">The sequence shown here is derived from an EMBL/GenBank/DDBJ whole genome shotgun (WGS) entry which is preliminary data.</text>
</comment>
<dbReference type="CDD" id="cd11386">
    <property type="entry name" value="MCP_signal"/>
    <property type="match status" value="1"/>
</dbReference>
<comment type="subcellular location">
    <subcellularLocation>
        <location evidence="1">Cell membrane</location>
    </subcellularLocation>
</comment>
<evidence type="ECO:0000256" key="2">
    <source>
        <dbReference type="ARBA" id="ARBA00022475"/>
    </source>
</evidence>
<dbReference type="SMART" id="SM00283">
    <property type="entry name" value="MA"/>
    <property type="match status" value="1"/>
</dbReference>
<feature type="transmembrane region" description="Helical" evidence="7">
    <location>
        <begin position="7"/>
        <end position="28"/>
    </location>
</feature>
<gene>
    <name evidence="10" type="ORF">CHH48_09955</name>
</gene>
<dbReference type="EMBL" id="NPBJ01000018">
    <property type="protein sequence ID" value="PAD99952.1"/>
    <property type="molecule type" value="Genomic_DNA"/>
</dbReference>
<keyword evidence="4 6" id="KW-0807">Transducer</keyword>
<dbReference type="PANTHER" id="PTHR32089:SF114">
    <property type="entry name" value="METHYL-ACCEPTING CHEMOTAXIS PROTEIN MCPB"/>
    <property type="match status" value="1"/>
</dbReference>
<dbReference type="InterPro" id="IPR007891">
    <property type="entry name" value="CHASE3"/>
</dbReference>
<dbReference type="InterPro" id="IPR003660">
    <property type="entry name" value="HAMP_dom"/>
</dbReference>
<evidence type="ECO:0000313" key="10">
    <source>
        <dbReference type="EMBL" id="PAD99952.1"/>
    </source>
</evidence>
<dbReference type="PANTHER" id="PTHR32089">
    <property type="entry name" value="METHYL-ACCEPTING CHEMOTAXIS PROTEIN MCPB"/>
    <property type="match status" value="1"/>
</dbReference>